<gene>
    <name evidence="12 14" type="primary">moaA</name>
    <name evidence="14" type="ORF">LPC04_09855</name>
</gene>
<evidence type="ECO:0000256" key="11">
    <source>
        <dbReference type="ARBA" id="ARBA00048697"/>
    </source>
</evidence>
<dbReference type="SFLD" id="SFLDG01386">
    <property type="entry name" value="main_SPASM_domain-containing"/>
    <property type="match status" value="1"/>
</dbReference>
<dbReference type="CDD" id="cd21117">
    <property type="entry name" value="Twitch_MoaA"/>
    <property type="match status" value="1"/>
</dbReference>
<dbReference type="GO" id="GO:0061799">
    <property type="term" value="F:cyclic pyranopterin monophosphate synthase activity"/>
    <property type="evidence" value="ECO:0007669"/>
    <property type="project" value="TreeGrafter"/>
</dbReference>
<comment type="subunit">
    <text evidence="12">Monomer and homodimer.</text>
</comment>
<evidence type="ECO:0000256" key="5">
    <source>
        <dbReference type="ARBA" id="ARBA00022741"/>
    </source>
</evidence>
<dbReference type="InterPro" id="IPR040064">
    <property type="entry name" value="MoaA-like"/>
</dbReference>
<dbReference type="SFLD" id="SFLDG01383">
    <property type="entry name" value="cyclic_pyranopterin_phosphate"/>
    <property type="match status" value="1"/>
</dbReference>
<keyword evidence="2 12" id="KW-0004">4Fe-4S</keyword>
<keyword evidence="6 12" id="KW-0408">Iron</keyword>
<evidence type="ECO:0000256" key="6">
    <source>
        <dbReference type="ARBA" id="ARBA00023004"/>
    </source>
</evidence>
<comment type="cofactor">
    <cofactor evidence="12">
        <name>[4Fe-4S] cluster</name>
        <dbReference type="ChEBI" id="CHEBI:49883"/>
    </cofactor>
    <text evidence="12">Binds 2 [4Fe-4S] clusters. Binds 1 [4Fe-4S] cluster coordinated with 3 cysteines and an exchangeable S-adenosyl-L-methionine and 1 [4Fe-4S] cluster coordinated with 3 cysteines and the GTP-derived substrate.</text>
</comment>
<evidence type="ECO:0000256" key="12">
    <source>
        <dbReference type="HAMAP-Rule" id="MF_01225"/>
    </source>
</evidence>
<dbReference type="InterPro" id="IPR013785">
    <property type="entry name" value="Aldolase_TIM"/>
</dbReference>
<dbReference type="PROSITE" id="PS01305">
    <property type="entry name" value="MOAA_NIFB_PQQE"/>
    <property type="match status" value="1"/>
</dbReference>
<dbReference type="GO" id="GO:0046872">
    <property type="term" value="F:metal ion binding"/>
    <property type="evidence" value="ECO:0007669"/>
    <property type="project" value="UniProtKB-KW"/>
</dbReference>
<evidence type="ECO:0000256" key="7">
    <source>
        <dbReference type="ARBA" id="ARBA00023014"/>
    </source>
</evidence>
<dbReference type="SMART" id="SM00729">
    <property type="entry name" value="Elp3"/>
    <property type="match status" value="1"/>
</dbReference>
<dbReference type="SFLD" id="SFLDG01067">
    <property type="entry name" value="SPASM/twitch_domain_containing"/>
    <property type="match status" value="1"/>
</dbReference>
<dbReference type="EMBL" id="JAJLJH010000002">
    <property type="protein sequence ID" value="MCK9686011.1"/>
    <property type="molecule type" value="Genomic_DNA"/>
</dbReference>
<dbReference type="GO" id="GO:0051539">
    <property type="term" value="F:4 iron, 4 sulfur cluster binding"/>
    <property type="evidence" value="ECO:0007669"/>
    <property type="project" value="UniProtKB-UniRule"/>
</dbReference>
<evidence type="ECO:0000256" key="3">
    <source>
        <dbReference type="ARBA" id="ARBA00022691"/>
    </source>
</evidence>
<dbReference type="GO" id="GO:0006777">
    <property type="term" value="P:Mo-molybdopterin cofactor biosynthetic process"/>
    <property type="evidence" value="ECO:0007669"/>
    <property type="project" value="UniProtKB-UniRule"/>
</dbReference>
<dbReference type="PANTHER" id="PTHR22960">
    <property type="entry name" value="MOLYBDOPTERIN COFACTOR SYNTHESIS PROTEIN A"/>
    <property type="match status" value="1"/>
</dbReference>
<feature type="binding site" evidence="12">
    <location>
        <position position="296"/>
    </location>
    <ligand>
        <name>[4Fe-4S] cluster</name>
        <dbReference type="ChEBI" id="CHEBI:49883"/>
        <label>2</label>
        <note>4Fe-4S-substrate</note>
    </ligand>
</feature>
<evidence type="ECO:0000256" key="2">
    <source>
        <dbReference type="ARBA" id="ARBA00022485"/>
    </source>
</evidence>
<evidence type="ECO:0000313" key="14">
    <source>
        <dbReference type="EMBL" id="MCK9686011.1"/>
    </source>
</evidence>
<feature type="binding site" evidence="12">
    <location>
        <position position="98"/>
    </location>
    <ligand>
        <name>GTP</name>
        <dbReference type="ChEBI" id="CHEBI:37565"/>
    </ligand>
</feature>
<dbReference type="InterPro" id="IPR010505">
    <property type="entry name" value="MoaA_twitch"/>
</dbReference>
<keyword evidence="5 12" id="KW-0547">Nucleotide-binding</keyword>
<evidence type="ECO:0000256" key="10">
    <source>
        <dbReference type="ARBA" id="ARBA00023239"/>
    </source>
</evidence>
<keyword evidence="4 12" id="KW-0479">Metal-binding</keyword>
<evidence type="ECO:0000313" key="15">
    <source>
        <dbReference type="Proteomes" id="UP001139353"/>
    </source>
</evidence>
<keyword evidence="8 12" id="KW-0342">GTP-binding</keyword>
<dbReference type="InterPro" id="IPR007197">
    <property type="entry name" value="rSAM"/>
</dbReference>
<dbReference type="GO" id="GO:1904047">
    <property type="term" value="F:S-adenosyl-L-methionine binding"/>
    <property type="evidence" value="ECO:0007669"/>
    <property type="project" value="UniProtKB-UniRule"/>
</dbReference>
<dbReference type="Proteomes" id="UP001139353">
    <property type="component" value="Unassembled WGS sequence"/>
</dbReference>
<dbReference type="InterPro" id="IPR006638">
    <property type="entry name" value="Elp3/MiaA/NifB-like_rSAM"/>
</dbReference>
<keyword evidence="3 12" id="KW-0949">S-adenosyl-L-methionine</keyword>
<feature type="binding site" evidence="12">
    <location>
        <position position="133"/>
    </location>
    <ligand>
        <name>GTP</name>
        <dbReference type="ChEBI" id="CHEBI:37565"/>
    </ligand>
</feature>
<feature type="binding site" evidence="12">
    <location>
        <position position="51"/>
    </location>
    <ligand>
        <name>[4Fe-4S] cluster</name>
        <dbReference type="ChEBI" id="CHEBI:49883"/>
        <label>1</label>
        <note>4Fe-4S-S-AdoMet</note>
    </ligand>
</feature>
<keyword evidence="10 12" id="KW-0456">Lyase</keyword>
<feature type="binding site" evidence="12">
    <location>
        <position position="58"/>
    </location>
    <ligand>
        <name>[4Fe-4S] cluster</name>
        <dbReference type="ChEBI" id="CHEBI:49883"/>
        <label>1</label>
        <note>4Fe-4S-S-AdoMet</note>
    </ligand>
</feature>
<organism evidence="14 15">
    <name type="scientific">Scleromatobacter humisilvae</name>
    <dbReference type="NCBI Taxonomy" id="2897159"/>
    <lineage>
        <taxon>Bacteria</taxon>
        <taxon>Pseudomonadati</taxon>
        <taxon>Pseudomonadota</taxon>
        <taxon>Betaproteobacteria</taxon>
        <taxon>Burkholderiales</taxon>
        <taxon>Sphaerotilaceae</taxon>
        <taxon>Scleromatobacter</taxon>
    </lineage>
</organism>
<dbReference type="InterPro" id="IPR013483">
    <property type="entry name" value="MoaA"/>
</dbReference>
<evidence type="ECO:0000256" key="9">
    <source>
        <dbReference type="ARBA" id="ARBA00023150"/>
    </source>
</evidence>
<comment type="similarity">
    <text evidence="12">Belongs to the radical SAM superfamily. MoaA family.</text>
</comment>
<feature type="binding site" evidence="12">
    <location>
        <position position="44"/>
    </location>
    <ligand>
        <name>GTP</name>
        <dbReference type="ChEBI" id="CHEBI:37565"/>
    </ligand>
</feature>
<dbReference type="GO" id="GO:0005525">
    <property type="term" value="F:GTP binding"/>
    <property type="evidence" value="ECO:0007669"/>
    <property type="project" value="UniProtKB-UniRule"/>
</dbReference>
<feature type="binding site" evidence="12">
    <location>
        <position position="157"/>
    </location>
    <ligand>
        <name>S-adenosyl-L-methionine</name>
        <dbReference type="ChEBI" id="CHEBI:59789"/>
    </ligand>
</feature>
<dbReference type="InterPro" id="IPR000385">
    <property type="entry name" value="MoaA_NifB_PqqE_Fe-S-bd_CS"/>
</dbReference>
<dbReference type="Pfam" id="PF06463">
    <property type="entry name" value="Mob_synth_C"/>
    <property type="match status" value="1"/>
</dbReference>
<comment type="function">
    <text evidence="12">Catalyzes the cyclization of GTP to (8S)-3',8-cyclo-7,8-dihydroguanosine 5'-triphosphate.</text>
</comment>
<feature type="binding site" evidence="12">
    <location>
        <position position="102"/>
    </location>
    <ligand>
        <name>S-adenosyl-L-methionine</name>
        <dbReference type="ChEBI" id="CHEBI:59789"/>
    </ligand>
</feature>
<keyword evidence="15" id="KW-1185">Reference proteome</keyword>
<dbReference type="Pfam" id="PF04055">
    <property type="entry name" value="Radical_SAM"/>
    <property type="match status" value="1"/>
</dbReference>
<dbReference type="RefSeq" id="WP_275682043.1">
    <property type="nucleotide sequence ID" value="NZ_JAJLJH010000002.1"/>
</dbReference>
<evidence type="ECO:0000256" key="4">
    <source>
        <dbReference type="ARBA" id="ARBA00022723"/>
    </source>
</evidence>
<keyword evidence="9 12" id="KW-0501">Molybdenum cofactor biosynthesis</keyword>
<comment type="catalytic activity">
    <reaction evidence="11 12">
        <text>GTP + AH2 + S-adenosyl-L-methionine = (8S)-3',8-cyclo-7,8-dihydroguanosine 5'-triphosphate + 5'-deoxyadenosine + L-methionine + A + H(+)</text>
        <dbReference type="Rhea" id="RHEA:49576"/>
        <dbReference type="ChEBI" id="CHEBI:13193"/>
        <dbReference type="ChEBI" id="CHEBI:15378"/>
        <dbReference type="ChEBI" id="CHEBI:17319"/>
        <dbReference type="ChEBI" id="CHEBI:17499"/>
        <dbReference type="ChEBI" id="CHEBI:37565"/>
        <dbReference type="ChEBI" id="CHEBI:57844"/>
        <dbReference type="ChEBI" id="CHEBI:59789"/>
        <dbReference type="ChEBI" id="CHEBI:131766"/>
        <dbReference type="EC" id="4.1.99.22"/>
    </reaction>
</comment>
<protein>
    <recommendedName>
        <fullName evidence="1 12">GTP 3',8-cyclase</fullName>
        <ecNumber evidence="1 12">4.1.99.22</ecNumber>
    </recommendedName>
    <alternativeName>
        <fullName evidence="12">Molybdenum cofactor biosynthesis protein A</fullName>
    </alternativeName>
</protein>
<feature type="binding site" evidence="12">
    <location>
        <begin position="301"/>
        <end position="303"/>
    </location>
    <ligand>
        <name>GTP</name>
        <dbReference type="ChEBI" id="CHEBI:37565"/>
    </ligand>
</feature>
<proteinExistence type="inferred from homology"/>
<name>A0A9X2C017_9BURK</name>
<reference evidence="14" key="1">
    <citation type="submission" date="2021-11" db="EMBL/GenBank/DDBJ databases">
        <title>BS-T2-15 a new species belonging to the Comamonadaceae family isolated from the soil of a French oak forest.</title>
        <authorList>
            <person name="Mieszkin S."/>
            <person name="Alain K."/>
        </authorList>
    </citation>
    <scope>NUCLEOTIDE SEQUENCE</scope>
    <source>
        <strain evidence="14">BS-T2-15</strain>
    </source>
</reference>
<feature type="binding site" evidence="12">
    <location>
        <position position="299"/>
    </location>
    <ligand>
        <name>[4Fe-4S] cluster</name>
        <dbReference type="ChEBI" id="CHEBI:49883"/>
        <label>2</label>
        <note>4Fe-4S-substrate</note>
    </ligand>
</feature>
<dbReference type="PANTHER" id="PTHR22960:SF0">
    <property type="entry name" value="MOLYBDENUM COFACTOR BIOSYNTHESIS PROTEIN 1"/>
    <property type="match status" value="1"/>
</dbReference>
<evidence type="ECO:0000259" key="13">
    <source>
        <dbReference type="PROSITE" id="PS51918"/>
    </source>
</evidence>
<dbReference type="Gene3D" id="3.20.20.70">
    <property type="entry name" value="Aldolase class I"/>
    <property type="match status" value="1"/>
</dbReference>
<dbReference type="AlphaFoldDB" id="A0A9X2C017"/>
<dbReference type="SFLD" id="SFLDS00029">
    <property type="entry name" value="Radical_SAM"/>
    <property type="match status" value="1"/>
</dbReference>
<dbReference type="SUPFAM" id="SSF102114">
    <property type="entry name" value="Radical SAM enzymes"/>
    <property type="match status" value="1"/>
</dbReference>
<evidence type="ECO:0000256" key="8">
    <source>
        <dbReference type="ARBA" id="ARBA00023134"/>
    </source>
</evidence>
<dbReference type="NCBIfam" id="TIGR02666">
    <property type="entry name" value="moaA"/>
    <property type="match status" value="1"/>
</dbReference>
<keyword evidence="7 12" id="KW-0411">Iron-sulfur</keyword>
<dbReference type="HAMAP" id="MF_01225_B">
    <property type="entry name" value="MoaA_B"/>
    <property type="match status" value="1"/>
</dbReference>
<feature type="binding site" evidence="12">
    <location>
        <position position="195"/>
    </location>
    <ligand>
        <name>GTP</name>
        <dbReference type="ChEBI" id="CHEBI:37565"/>
    </ligand>
</feature>
<dbReference type="PROSITE" id="PS51918">
    <property type="entry name" value="RADICAL_SAM"/>
    <property type="match status" value="1"/>
</dbReference>
<evidence type="ECO:0000256" key="1">
    <source>
        <dbReference type="ARBA" id="ARBA00012167"/>
    </source>
</evidence>
<dbReference type="GO" id="GO:0061798">
    <property type="term" value="F:GTP 3',8'-cyclase activity"/>
    <property type="evidence" value="ECO:0007669"/>
    <property type="project" value="UniProtKB-UniRule"/>
</dbReference>
<dbReference type="InterPro" id="IPR050105">
    <property type="entry name" value="MoCo_biosynth_MoaA/MoaC"/>
</dbReference>
<dbReference type="InterPro" id="IPR058240">
    <property type="entry name" value="rSAM_sf"/>
</dbReference>
<dbReference type="CDD" id="cd01335">
    <property type="entry name" value="Radical_SAM"/>
    <property type="match status" value="1"/>
</dbReference>
<feature type="binding site" evidence="12">
    <location>
        <position position="55"/>
    </location>
    <ligand>
        <name>[4Fe-4S] cluster</name>
        <dbReference type="ChEBI" id="CHEBI:49883"/>
        <label>1</label>
        <note>4Fe-4S-S-AdoMet</note>
    </ligand>
</feature>
<comment type="pathway">
    <text evidence="12">Cofactor biosynthesis; molybdopterin biosynthesis.</text>
</comment>
<feature type="domain" description="Radical SAM core" evidence="13">
    <location>
        <begin position="35"/>
        <end position="261"/>
    </location>
</feature>
<feature type="binding site" evidence="12">
    <location>
        <position position="313"/>
    </location>
    <ligand>
        <name>[4Fe-4S] cluster</name>
        <dbReference type="ChEBI" id="CHEBI:49883"/>
        <label>2</label>
        <note>4Fe-4S-substrate</note>
    </ligand>
</feature>
<accession>A0A9X2C017</accession>
<sequence>MGKIFAINDLRRGPAPTGLRAPASGLAPGQDRLDTLARPLRDLRISVTDRCNFRCSYCMPKEVFDSHHVFLPQSALLSFDEITRLAGLFAQAGVRKLRLTGGEPLLRRNFEHLVEMLAALRTPDGQPLDLTLTTNGSLLARKAAALKAAGLGRVTVSLDAIDDAMFRRMNDVDFSVEDVLEGIATAIAVGFAPVKVNMVVKKGTNDDQIVPLARALQARFGNDVVLRFIEFMDVGSTNGWRLDDVLPSRDVLARLREIGPLTALPASAEGETARRWRFDDTGQEIGLISSVTEAFCGNCNRARLSTDGQLYLCLFGTHGHDLRALLRGGVDDGEIAAAIDHLWAHRDDRYSALRTAATPPHAAEERRVEMHYIGG</sequence>
<comment type="caution">
    <text evidence="14">The sequence shown here is derived from an EMBL/GenBank/DDBJ whole genome shotgun (WGS) entry which is preliminary data.</text>
</comment>
<feature type="binding site" evidence="12">
    <location>
        <position position="57"/>
    </location>
    <ligand>
        <name>S-adenosyl-L-methionine</name>
        <dbReference type="ChEBI" id="CHEBI:59789"/>
    </ligand>
</feature>
<feature type="binding site" evidence="12">
    <location>
        <position position="232"/>
    </location>
    <ligand>
        <name>S-adenosyl-L-methionine</name>
        <dbReference type="ChEBI" id="CHEBI:59789"/>
    </ligand>
</feature>
<dbReference type="EC" id="4.1.99.22" evidence="1 12"/>